<evidence type="ECO:0000256" key="5">
    <source>
        <dbReference type="ARBA" id="ARBA00022603"/>
    </source>
</evidence>
<dbReference type="GO" id="GO:0018064">
    <property type="term" value="F:protein-L-histidine N-tele-methyltransferase activity"/>
    <property type="evidence" value="ECO:0007669"/>
    <property type="project" value="UniProtKB-EC"/>
</dbReference>
<sequence>AGIADSRQTNHSSSRRHRAPHHFEATLKAQLEKRKRVASASPFANEELPKKAADSGPLLPPLEVCPSEVSKTKSFVSDTLTFEGGLTLLKGRVHAGDLTNLESIGGNFEAGLRLSKCAVELVNTLRREIQDGQLSFRGKRVLELGCGHGLPGIFACLKGAAEVHFQDLSAEVLRSITIPNVIANLEHAHSQHAHLSDGGQVMTRTSQQLRPELHYYAGDWSGMESVLSLVRQDDTDSVCSRDHSGCAGKSFTEKGRQIDNDREIHTQSCGLKGPKRMPSSSRAWERGNSSGSLEGGYDIILMSETVYAALSLRKLYSLVMKCLRSPYGVMYVAGKKHYYGSGGGTRQFKILADVDGLLGAHLIADFTDASFNTKEVWKYFH</sequence>
<evidence type="ECO:0000256" key="8">
    <source>
        <dbReference type="ARBA" id="ARBA00023242"/>
    </source>
</evidence>
<proteinExistence type="inferred from homology"/>
<evidence type="ECO:0000256" key="3">
    <source>
        <dbReference type="ARBA" id="ARBA00012533"/>
    </source>
</evidence>
<comment type="subcellular location">
    <subcellularLocation>
        <location evidence="2">Cytoplasm</location>
    </subcellularLocation>
    <subcellularLocation>
        <location evidence="1">Nucleus</location>
    </subcellularLocation>
</comment>
<dbReference type="Proteomes" id="UP000886520">
    <property type="component" value="Chromosome 2"/>
</dbReference>
<dbReference type="EMBL" id="JABFUD020000003">
    <property type="protein sequence ID" value="KAI5081647.1"/>
    <property type="molecule type" value="Genomic_DNA"/>
</dbReference>
<feature type="region of interest" description="Disordered" evidence="10">
    <location>
        <begin position="1"/>
        <end position="56"/>
    </location>
</feature>
<feature type="non-terminal residue" evidence="11">
    <location>
        <position position="1"/>
    </location>
</feature>
<feature type="region of interest" description="Disordered" evidence="10">
    <location>
        <begin position="267"/>
        <end position="289"/>
    </location>
</feature>
<evidence type="ECO:0000256" key="6">
    <source>
        <dbReference type="ARBA" id="ARBA00022679"/>
    </source>
</evidence>
<accession>A0A9D4V8S3</accession>
<evidence type="ECO:0000313" key="11">
    <source>
        <dbReference type="EMBL" id="KAI5081647.1"/>
    </source>
</evidence>
<evidence type="ECO:0000313" key="12">
    <source>
        <dbReference type="Proteomes" id="UP000886520"/>
    </source>
</evidence>
<comment type="caution">
    <text evidence="11">The sequence shown here is derived from an EMBL/GenBank/DDBJ whole genome shotgun (WGS) entry which is preliminary data.</text>
</comment>
<evidence type="ECO:0000256" key="10">
    <source>
        <dbReference type="SAM" id="MobiDB-lite"/>
    </source>
</evidence>
<dbReference type="AlphaFoldDB" id="A0A9D4V8S3"/>
<comment type="similarity">
    <text evidence="9">Belongs to the methyltransferase superfamily. METTL18 family.</text>
</comment>
<keyword evidence="8" id="KW-0539">Nucleus</keyword>
<keyword evidence="5" id="KW-0489">Methyltransferase</keyword>
<evidence type="ECO:0000256" key="9">
    <source>
        <dbReference type="ARBA" id="ARBA00038126"/>
    </source>
</evidence>
<keyword evidence="4" id="KW-0963">Cytoplasm</keyword>
<dbReference type="InterPro" id="IPR029063">
    <property type="entry name" value="SAM-dependent_MTases_sf"/>
</dbReference>
<dbReference type="EC" id="2.1.1.85" evidence="3"/>
<dbReference type="GO" id="GO:0032259">
    <property type="term" value="P:methylation"/>
    <property type="evidence" value="ECO:0007669"/>
    <property type="project" value="UniProtKB-KW"/>
</dbReference>
<evidence type="ECO:0000256" key="4">
    <source>
        <dbReference type="ARBA" id="ARBA00022490"/>
    </source>
</evidence>
<keyword evidence="12" id="KW-1185">Reference proteome</keyword>
<evidence type="ECO:0000256" key="1">
    <source>
        <dbReference type="ARBA" id="ARBA00004123"/>
    </source>
</evidence>
<dbReference type="InterPro" id="IPR019410">
    <property type="entry name" value="Methyltransf_16"/>
</dbReference>
<reference evidence="11" key="1">
    <citation type="submission" date="2021-01" db="EMBL/GenBank/DDBJ databases">
        <title>Adiantum capillus-veneris genome.</title>
        <authorList>
            <person name="Fang Y."/>
            <person name="Liao Q."/>
        </authorList>
    </citation>
    <scope>NUCLEOTIDE SEQUENCE</scope>
    <source>
        <strain evidence="11">H3</strain>
        <tissue evidence="11">Leaf</tissue>
    </source>
</reference>
<dbReference type="OrthoDB" id="1723750at2759"/>
<feature type="compositionally biased region" description="Polar residues" evidence="10">
    <location>
        <begin position="1"/>
        <end position="10"/>
    </location>
</feature>
<protein>
    <recommendedName>
        <fullName evidence="3">protein-histidine N-methyltransferase</fullName>
        <ecNumber evidence="3">2.1.1.85</ecNumber>
    </recommendedName>
</protein>
<keyword evidence="6" id="KW-0808">Transferase</keyword>
<dbReference type="SUPFAM" id="SSF53335">
    <property type="entry name" value="S-adenosyl-L-methionine-dependent methyltransferases"/>
    <property type="match status" value="1"/>
</dbReference>
<feature type="compositionally biased region" description="Polar residues" evidence="10">
    <location>
        <begin position="278"/>
        <end position="289"/>
    </location>
</feature>
<organism evidence="11 12">
    <name type="scientific">Adiantum capillus-veneris</name>
    <name type="common">Maidenhair fern</name>
    <dbReference type="NCBI Taxonomy" id="13818"/>
    <lineage>
        <taxon>Eukaryota</taxon>
        <taxon>Viridiplantae</taxon>
        <taxon>Streptophyta</taxon>
        <taxon>Embryophyta</taxon>
        <taxon>Tracheophyta</taxon>
        <taxon>Polypodiopsida</taxon>
        <taxon>Polypodiidae</taxon>
        <taxon>Polypodiales</taxon>
        <taxon>Pteridineae</taxon>
        <taxon>Pteridaceae</taxon>
        <taxon>Vittarioideae</taxon>
        <taxon>Adiantum</taxon>
    </lineage>
</organism>
<dbReference type="GO" id="GO:0005634">
    <property type="term" value="C:nucleus"/>
    <property type="evidence" value="ECO:0007669"/>
    <property type="project" value="UniProtKB-SubCell"/>
</dbReference>
<name>A0A9D4V8S3_ADICA</name>
<evidence type="ECO:0000256" key="2">
    <source>
        <dbReference type="ARBA" id="ARBA00004496"/>
    </source>
</evidence>
<dbReference type="Gene3D" id="3.40.50.150">
    <property type="entry name" value="Vaccinia Virus protein VP39"/>
    <property type="match status" value="1"/>
</dbReference>
<dbReference type="GO" id="GO:0005737">
    <property type="term" value="C:cytoplasm"/>
    <property type="evidence" value="ECO:0007669"/>
    <property type="project" value="UniProtKB-SubCell"/>
</dbReference>
<dbReference type="PANTHER" id="PTHR14614">
    <property type="entry name" value="HEPATOCELLULAR CARCINOMA-ASSOCIATED ANTIGEN"/>
    <property type="match status" value="1"/>
</dbReference>
<keyword evidence="7" id="KW-0949">S-adenosyl-L-methionine</keyword>
<gene>
    <name evidence="11" type="ORF">GOP47_0001390</name>
</gene>
<evidence type="ECO:0000256" key="7">
    <source>
        <dbReference type="ARBA" id="ARBA00022691"/>
    </source>
</evidence>
<dbReference type="PANTHER" id="PTHR14614:SF39">
    <property type="entry name" value="HISTIDINE PROTEIN METHYLTRANSFERASE 1 HOMOLOG"/>
    <property type="match status" value="1"/>
</dbReference>